<evidence type="ECO:0000259" key="1">
    <source>
        <dbReference type="Pfam" id="PF13847"/>
    </source>
</evidence>
<reference evidence="3 4" key="1">
    <citation type="submission" date="2016-10" db="EMBL/GenBank/DDBJ databases">
        <authorList>
            <person name="de Groot N.N."/>
        </authorList>
    </citation>
    <scope>NUCLEOTIDE SEQUENCE [LARGE SCALE GENOMIC DNA]</scope>
    <source>
        <strain evidence="3 4">CGMCC 4.1877</strain>
    </source>
</reference>
<evidence type="ECO:0000313" key="4">
    <source>
        <dbReference type="Proteomes" id="UP000199614"/>
    </source>
</evidence>
<feature type="domain" description="Methyltransferase" evidence="1">
    <location>
        <begin position="170"/>
        <end position="330"/>
    </location>
</feature>
<dbReference type="EMBL" id="FOUY01000014">
    <property type="protein sequence ID" value="SFN45500.1"/>
    <property type="molecule type" value="Genomic_DNA"/>
</dbReference>
<dbReference type="PANTHER" id="PTHR45128:SF2">
    <property type="entry name" value="METHYLTRANSFERASE DOMAIN-CONTAINING PROTEIN"/>
    <property type="match status" value="1"/>
</dbReference>
<accession>A0A1I4Z6H7</accession>
<dbReference type="Pfam" id="PF13847">
    <property type="entry name" value="Methyltransf_31"/>
    <property type="match status" value="1"/>
</dbReference>
<dbReference type="CDD" id="cd02440">
    <property type="entry name" value="AdoMet_MTases"/>
    <property type="match status" value="1"/>
</dbReference>
<dbReference type="SUPFAM" id="SSF53335">
    <property type="entry name" value="S-adenosyl-L-methionine-dependent methyltransferases"/>
    <property type="match status" value="1"/>
</dbReference>
<dbReference type="Pfam" id="PF21320">
    <property type="entry name" value="WHD_Rv2258c"/>
    <property type="match status" value="1"/>
</dbReference>
<dbReference type="InterPro" id="IPR048711">
    <property type="entry name" value="WHD_Rv2258c"/>
</dbReference>
<gene>
    <name evidence="3" type="ORF">SAMN05216207_1014107</name>
</gene>
<evidence type="ECO:0000259" key="2">
    <source>
        <dbReference type="Pfam" id="PF21320"/>
    </source>
</evidence>
<dbReference type="InterPro" id="IPR029063">
    <property type="entry name" value="SAM-dependent_MTases_sf"/>
</dbReference>
<keyword evidence="4" id="KW-1185">Reference proteome</keyword>
<sequence length="351" mass="37706">MTIDEGRLHELLGRFVTDAGGSFQALGAVLGDRLGLYRALQAVMPGTPAEVAAEAGVGERYVREWLSCQAAGGYVTYDPTTARFSLTEEQVFALADPDGMQIAAAFHIPVAAGRNIERITESVRTNSGFGWHEHDPALFEGTERFFRPGYVADLVSSWIPALDGVEEKLTEGARVADVGCGHGASTLLIGGSYPRSRVTGFDYHRPSVEQARKRAADAGVAARVTFEVAGAADFPGTGYDLVAVFDALHDMPDPLGAARHVREVLAPDGTFLLVEPYAEDRLEDNLNPVGRLYYGASTVICVAHSMTEEPRTALGAQAGEARLTDLLQEAGFTRVRRAAETPFNLVLEARP</sequence>
<organism evidence="3 4">
    <name type="scientific">Pseudonocardia ammonioxydans</name>
    <dbReference type="NCBI Taxonomy" id="260086"/>
    <lineage>
        <taxon>Bacteria</taxon>
        <taxon>Bacillati</taxon>
        <taxon>Actinomycetota</taxon>
        <taxon>Actinomycetes</taxon>
        <taxon>Pseudonocardiales</taxon>
        <taxon>Pseudonocardiaceae</taxon>
        <taxon>Pseudonocardia</taxon>
    </lineage>
</organism>
<dbReference type="STRING" id="260086.SAMN05216207_1014107"/>
<dbReference type="RefSeq" id="WP_177238496.1">
    <property type="nucleotide sequence ID" value="NZ_FOUY01000014.1"/>
</dbReference>
<keyword evidence="3" id="KW-0808">Transferase</keyword>
<dbReference type="GO" id="GO:0008168">
    <property type="term" value="F:methyltransferase activity"/>
    <property type="evidence" value="ECO:0007669"/>
    <property type="project" value="UniProtKB-KW"/>
</dbReference>
<dbReference type="GO" id="GO:0032259">
    <property type="term" value="P:methylation"/>
    <property type="evidence" value="ECO:0007669"/>
    <property type="project" value="UniProtKB-KW"/>
</dbReference>
<feature type="domain" description="S-adenosylmethionine-dependent methyltransferase Rv2258c-like winged HTH" evidence="2">
    <location>
        <begin position="25"/>
        <end position="93"/>
    </location>
</feature>
<name>A0A1I4Z6H7_PSUAM</name>
<keyword evidence="3" id="KW-0489">Methyltransferase</keyword>
<proteinExistence type="predicted"/>
<dbReference type="Proteomes" id="UP000199614">
    <property type="component" value="Unassembled WGS sequence"/>
</dbReference>
<dbReference type="Gene3D" id="3.40.50.150">
    <property type="entry name" value="Vaccinia Virus protein VP39"/>
    <property type="match status" value="1"/>
</dbReference>
<dbReference type="PANTHER" id="PTHR45128">
    <property type="entry name" value="METHYLTRANSFERASE TYPE 11"/>
    <property type="match status" value="1"/>
</dbReference>
<protein>
    <submittedName>
        <fullName evidence="3">Methyltransferase domain-containing protein</fullName>
    </submittedName>
</protein>
<evidence type="ECO:0000313" key="3">
    <source>
        <dbReference type="EMBL" id="SFN45500.1"/>
    </source>
</evidence>
<dbReference type="InterPro" id="IPR025714">
    <property type="entry name" value="Methyltranfer_dom"/>
</dbReference>
<dbReference type="AlphaFoldDB" id="A0A1I4Z6H7"/>
<dbReference type="InterPro" id="IPR053173">
    <property type="entry name" value="SAM-binding_MTase"/>
</dbReference>